<comment type="caution">
    <text evidence="1">The sequence shown here is derived from an EMBL/GenBank/DDBJ whole genome shotgun (WGS) entry which is preliminary data.</text>
</comment>
<sequence>MTMTKACVDGEGIDVVINYSTAPPSLGLAYFVITTRR</sequence>
<protein>
    <submittedName>
        <fullName evidence="1">(spotted green pufferfish) hypothetical protein</fullName>
    </submittedName>
</protein>
<dbReference type="EMBL" id="CAAE01014991">
    <property type="protein sequence ID" value="CAG07552.1"/>
    <property type="molecule type" value="Genomic_DNA"/>
</dbReference>
<reference evidence="1" key="1">
    <citation type="journal article" date="2004" name="Nature">
        <title>Genome duplication in the teleost fish Tetraodon nigroviridis reveals the early vertebrate proto-karyotype.</title>
        <authorList>
            <person name="Jaillon O."/>
            <person name="Aury J.-M."/>
            <person name="Brunet F."/>
            <person name="Petit J.-L."/>
            <person name="Stange-Thomann N."/>
            <person name="Mauceli E."/>
            <person name="Bouneau L."/>
            <person name="Fischer C."/>
            <person name="Ozouf-Costaz C."/>
            <person name="Bernot A."/>
            <person name="Nicaud S."/>
            <person name="Jaffe D."/>
            <person name="Fisher S."/>
            <person name="Lutfalla G."/>
            <person name="Dossat C."/>
            <person name="Segurens B."/>
            <person name="Dasilva C."/>
            <person name="Salanoubat M."/>
            <person name="Levy M."/>
            <person name="Boudet N."/>
            <person name="Castellano S."/>
            <person name="Anthouard V."/>
            <person name="Jubin C."/>
            <person name="Castelli V."/>
            <person name="Katinka M."/>
            <person name="Vacherie B."/>
            <person name="Biemont C."/>
            <person name="Skalli Z."/>
            <person name="Cattolico L."/>
            <person name="Poulain J."/>
            <person name="De Berardinis V."/>
            <person name="Cruaud C."/>
            <person name="Duprat S."/>
            <person name="Brottier P."/>
            <person name="Coutanceau J.-P."/>
            <person name="Gouzy J."/>
            <person name="Parra G."/>
            <person name="Lardier G."/>
            <person name="Chapple C."/>
            <person name="McKernan K.J."/>
            <person name="McEwan P."/>
            <person name="Bosak S."/>
            <person name="Kellis M."/>
            <person name="Volff J.-N."/>
            <person name="Guigo R."/>
            <person name="Zody M.C."/>
            <person name="Mesirov J."/>
            <person name="Lindblad-Toh K."/>
            <person name="Birren B."/>
            <person name="Nusbaum C."/>
            <person name="Kahn D."/>
            <person name="Robinson-Rechavi M."/>
            <person name="Laudet V."/>
            <person name="Schachter V."/>
            <person name="Quetier F."/>
            <person name="Saurin W."/>
            <person name="Scarpelli C."/>
            <person name="Wincker P."/>
            <person name="Lander E.S."/>
            <person name="Weissenbach J."/>
            <person name="Roest Crollius H."/>
        </authorList>
    </citation>
    <scope>NUCLEOTIDE SEQUENCE [LARGE SCALE GENOMIC DNA]</scope>
</reference>
<name>Q4RVN0_TETNG</name>
<accession>Q4RVN0</accession>
<reference evidence="1" key="2">
    <citation type="submission" date="2004-02" db="EMBL/GenBank/DDBJ databases">
        <authorList>
            <consortium name="Genoscope"/>
            <consortium name="Whitehead Institute Centre for Genome Research"/>
        </authorList>
    </citation>
    <scope>NUCLEOTIDE SEQUENCE</scope>
</reference>
<dbReference type="KEGG" id="tng:GSTEN00028257G001"/>
<evidence type="ECO:0000313" key="1">
    <source>
        <dbReference type="EMBL" id="CAG07552.1"/>
    </source>
</evidence>
<organism evidence="1">
    <name type="scientific">Tetraodon nigroviridis</name>
    <name type="common">Spotted green pufferfish</name>
    <name type="synonym">Chelonodon nigroviridis</name>
    <dbReference type="NCBI Taxonomy" id="99883"/>
    <lineage>
        <taxon>Eukaryota</taxon>
        <taxon>Metazoa</taxon>
        <taxon>Chordata</taxon>
        <taxon>Craniata</taxon>
        <taxon>Vertebrata</taxon>
        <taxon>Euteleostomi</taxon>
        <taxon>Actinopterygii</taxon>
        <taxon>Neopterygii</taxon>
        <taxon>Teleostei</taxon>
        <taxon>Neoteleostei</taxon>
        <taxon>Acanthomorphata</taxon>
        <taxon>Eupercaria</taxon>
        <taxon>Tetraodontiformes</taxon>
        <taxon>Tetradontoidea</taxon>
        <taxon>Tetraodontidae</taxon>
        <taxon>Tetraodon</taxon>
    </lineage>
</organism>
<gene>
    <name evidence="1" type="ORF">GSTENG00028257001</name>
</gene>
<proteinExistence type="predicted"/>
<dbReference type="AlphaFoldDB" id="Q4RVN0"/>